<dbReference type="Pfam" id="PF02536">
    <property type="entry name" value="mTERF"/>
    <property type="match status" value="1"/>
</dbReference>
<dbReference type="PANTHER" id="PTHR13068">
    <property type="entry name" value="CGI-12 PROTEIN-RELATED"/>
    <property type="match status" value="1"/>
</dbReference>
<evidence type="ECO:0000256" key="2">
    <source>
        <dbReference type="ARBA" id="ARBA00022946"/>
    </source>
</evidence>
<dbReference type="OrthoDB" id="154809at2759"/>
<dbReference type="EMBL" id="SHOA02000016">
    <property type="protein sequence ID" value="TDH68526.1"/>
    <property type="molecule type" value="Genomic_DNA"/>
</dbReference>
<evidence type="ECO:0000256" key="1">
    <source>
        <dbReference type="ARBA" id="ARBA00007692"/>
    </source>
</evidence>
<dbReference type="InterPro" id="IPR003690">
    <property type="entry name" value="MTERF"/>
</dbReference>
<keyword evidence="4" id="KW-1185">Reference proteome</keyword>
<dbReference type="GO" id="GO:0003676">
    <property type="term" value="F:nucleic acid binding"/>
    <property type="evidence" value="ECO:0007669"/>
    <property type="project" value="InterPro"/>
</dbReference>
<accession>A0A976FL04</accession>
<comment type="caution">
    <text evidence="3">The sequence shown here is derived from an EMBL/GenBank/DDBJ whole genome shotgun (WGS) entry which is preliminary data.</text>
</comment>
<dbReference type="InterPro" id="IPR038538">
    <property type="entry name" value="MTERF_sf"/>
</dbReference>
<reference evidence="3 4" key="1">
    <citation type="journal article" date="2021" name="Genome Biol.">
        <title>AFLAP: assembly-free linkage analysis pipeline using k-mers from genome sequencing data.</title>
        <authorList>
            <person name="Fletcher K."/>
            <person name="Zhang L."/>
            <person name="Gil J."/>
            <person name="Han R."/>
            <person name="Cavanaugh K."/>
            <person name="Michelmore R."/>
        </authorList>
    </citation>
    <scope>NUCLEOTIDE SEQUENCE [LARGE SCALE GENOMIC DNA]</scope>
    <source>
        <strain evidence="3 4">SF5</strain>
    </source>
</reference>
<keyword evidence="2" id="KW-0809">Transit peptide</keyword>
<gene>
    <name evidence="3" type="ORF">CCR75_004574</name>
</gene>
<dbReference type="GeneID" id="94348331"/>
<organism evidence="3 4">
    <name type="scientific">Bremia lactucae</name>
    <name type="common">Lettuce downy mildew</name>
    <dbReference type="NCBI Taxonomy" id="4779"/>
    <lineage>
        <taxon>Eukaryota</taxon>
        <taxon>Sar</taxon>
        <taxon>Stramenopiles</taxon>
        <taxon>Oomycota</taxon>
        <taxon>Peronosporomycetes</taxon>
        <taxon>Peronosporales</taxon>
        <taxon>Peronosporaceae</taxon>
        <taxon>Bremia</taxon>
    </lineage>
</organism>
<dbReference type="KEGG" id="blac:94348331"/>
<dbReference type="PANTHER" id="PTHR13068:SF151">
    <property type="entry name" value="TRANSCRIPTION TERMINATION FACTOR MTERF9, CHLOROPLASTIC"/>
    <property type="match status" value="1"/>
</dbReference>
<proteinExistence type="inferred from homology"/>
<protein>
    <submittedName>
        <fullName evidence="3">Uncharacterized protein</fullName>
    </submittedName>
</protein>
<comment type="similarity">
    <text evidence="1">Belongs to the mTERF family.</text>
</comment>
<dbReference type="AlphaFoldDB" id="A0A976FL04"/>
<dbReference type="Proteomes" id="UP000294530">
    <property type="component" value="Unassembled WGS sequence"/>
</dbReference>
<sequence length="359" mass="41177">MMLRLQLFRRPLSTLARGSNASPFSLLEDEVAVRRIESASYARFTRKIPSQIGILSMEAVERTARYLMTRGFSHMQAIRAISLHVMVCVDHMLLAGNDGYEGTENARGSYLIEWLRTLGLSDDKVNNVILRHPVILGFACEKLNALVQWYQFQGVPKSRICYIFSVFPEGVSFSLDNLNTKVNFLNQFGCSENQISRILTTAPQTLGYSVEKLRVNTEYLKNLGVRLEDLPAITARVPQYLGLKTSRIKETVDAIEEMFGTGAGLRALVHNSRIVMHNVSGMRRSYTFLRSIGFTKERLEQCTRFIMRDERRFLRPRVNFLTTRGENVLENVSWILMSEVRFIEKYSGYAAYVAQYRHD</sequence>
<dbReference type="RefSeq" id="XP_067818025.1">
    <property type="nucleotide sequence ID" value="XM_067962660.1"/>
</dbReference>
<evidence type="ECO:0000313" key="3">
    <source>
        <dbReference type="EMBL" id="TDH68526.1"/>
    </source>
</evidence>
<dbReference type="SMART" id="SM00733">
    <property type="entry name" value="Mterf"/>
    <property type="match status" value="6"/>
</dbReference>
<dbReference type="Gene3D" id="1.25.70.10">
    <property type="entry name" value="Transcription termination factor 3, mitochondrial"/>
    <property type="match status" value="1"/>
</dbReference>
<evidence type="ECO:0000313" key="4">
    <source>
        <dbReference type="Proteomes" id="UP000294530"/>
    </source>
</evidence>
<name>A0A976FL04_BRELC</name>